<dbReference type="Gene3D" id="3.30.160.60">
    <property type="entry name" value="Classic Zinc Finger"/>
    <property type="match status" value="5"/>
</dbReference>
<dbReference type="OrthoDB" id="654211at2759"/>
<evidence type="ECO:0000256" key="10">
    <source>
        <dbReference type="ARBA" id="ARBA00023242"/>
    </source>
</evidence>
<name>A0A8C5N133_9ANUR</name>
<evidence type="ECO:0000256" key="9">
    <source>
        <dbReference type="ARBA" id="ARBA00023163"/>
    </source>
</evidence>
<feature type="domain" description="C2H2-type" evidence="12">
    <location>
        <begin position="217"/>
        <end position="244"/>
    </location>
</feature>
<evidence type="ECO:0000313" key="14">
    <source>
        <dbReference type="Proteomes" id="UP000694569"/>
    </source>
</evidence>
<keyword evidence="6" id="KW-0862">Zinc</keyword>
<reference evidence="13" key="2">
    <citation type="submission" date="2025-09" db="UniProtKB">
        <authorList>
            <consortium name="Ensembl"/>
        </authorList>
    </citation>
    <scope>IDENTIFICATION</scope>
</reference>
<evidence type="ECO:0000256" key="3">
    <source>
        <dbReference type="ARBA" id="ARBA00022723"/>
    </source>
</evidence>
<dbReference type="FunFam" id="3.30.160.60:FF:002343">
    <property type="entry name" value="Zinc finger protein 33A"/>
    <property type="match status" value="1"/>
</dbReference>
<dbReference type="FunFam" id="3.30.160.60:FF:000383">
    <property type="entry name" value="Uncharacterized protein"/>
    <property type="match status" value="2"/>
</dbReference>
<reference evidence="13" key="1">
    <citation type="submission" date="2025-08" db="UniProtKB">
        <authorList>
            <consortium name="Ensembl"/>
        </authorList>
    </citation>
    <scope>IDENTIFICATION</scope>
</reference>
<comment type="subcellular location">
    <subcellularLocation>
        <location evidence="1">Nucleus</location>
    </subcellularLocation>
</comment>
<keyword evidence="5 11" id="KW-0863">Zinc-finger</keyword>
<keyword evidence="7" id="KW-0805">Transcription regulation</keyword>
<keyword evidence="14" id="KW-1185">Reference proteome</keyword>
<evidence type="ECO:0000256" key="1">
    <source>
        <dbReference type="ARBA" id="ARBA00004123"/>
    </source>
</evidence>
<dbReference type="GO" id="GO:0005634">
    <property type="term" value="C:nucleus"/>
    <property type="evidence" value="ECO:0007669"/>
    <property type="project" value="UniProtKB-SubCell"/>
</dbReference>
<dbReference type="SMART" id="SM00355">
    <property type="entry name" value="ZnF_C2H2"/>
    <property type="match status" value="5"/>
</dbReference>
<dbReference type="PROSITE" id="PS00028">
    <property type="entry name" value="ZINC_FINGER_C2H2_1"/>
    <property type="match status" value="4"/>
</dbReference>
<comment type="similarity">
    <text evidence="2">Belongs to the krueppel C2H2-type zinc-finger protein family.</text>
</comment>
<dbReference type="Pfam" id="PF16622">
    <property type="entry name" value="zf-C2H2_11"/>
    <property type="match status" value="1"/>
</dbReference>
<evidence type="ECO:0000256" key="11">
    <source>
        <dbReference type="PROSITE-ProRule" id="PRU00042"/>
    </source>
</evidence>
<dbReference type="GO" id="GO:0000978">
    <property type="term" value="F:RNA polymerase II cis-regulatory region sequence-specific DNA binding"/>
    <property type="evidence" value="ECO:0007669"/>
    <property type="project" value="TreeGrafter"/>
</dbReference>
<organism evidence="13 14">
    <name type="scientific">Leptobrachium leishanense</name>
    <name type="common">Leishan spiny toad</name>
    <dbReference type="NCBI Taxonomy" id="445787"/>
    <lineage>
        <taxon>Eukaryota</taxon>
        <taxon>Metazoa</taxon>
        <taxon>Chordata</taxon>
        <taxon>Craniata</taxon>
        <taxon>Vertebrata</taxon>
        <taxon>Euteleostomi</taxon>
        <taxon>Amphibia</taxon>
        <taxon>Batrachia</taxon>
        <taxon>Anura</taxon>
        <taxon>Pelobatoidea</taxon>
        <taxon>Megophryidae</taxon>
        <taxon>Leptobrachium</taxon>
    </lineage>
</organism>
<dbReference type="PANTHER" id="PTHR23235">
    <property type="entry name" value="KRUEPPEL-LIKE TRANSCRIPTION FACTOR"/>
    <property type="match status" value="1"/>
</dbReference>
<dbReference type="PANTHER" id="PTHR23235:SF178">
    <property type="entry name" value="C2H2-TYPE DOMAIN-CONTAINING PROTEIN-RELATED"/>
    <property type="match status" value="1"/>
</dbReference>
<dbReference type="Proteomes" id="UP000694569">
    <property type="component" value="Unplaced"/>
</dbReference>
<dbReference type="GO" id="GO:0000981">
    <property type="term" value="F:DNA-binding transcription factor activity, RNA polymerase II-specific"/>
    <property type="evidence" value="ECO:0007669"/>
    <property type="project" value="TreeGrafter"/>
</dbReference>
<dbReference type="Ensembl" id="ENSLLET00000021482.1">
    <property type="protein sequence ID" value="ENSLLEP00000020671.1"/>
    <property type="gene ID" value="ENSLLEG00000013094.1"/>
</dbReference>
<keyword evidence="4" id="KW-0677">Repeat</keyword>
<feature type="domain" description="C2H2-type" evidence="12">
    <location>
        <begin position="245"/>
        <end position="272"/>
    </location>
</feature>
<dbReference type="InterPro" id="IPR013087">
    <property type="entry name" value="Znf_C2H2_type"/>
</dbReference>
<dbReference type="InterPro" id="IPR041697">
    <property type="entry name" value="Znf-C2H2_11"/>
</dbReference>
<dbReference type="Pfam" id="PF00096">
    <property type="entry name" value="zf-C2H2"/>
    <property type="match status" value="3"/>
</dbReference>
<accession>A0A8C5N133</accession>
<evidence type="ECO:0000256" key="2">
    <source>
        <dbReference type="ARBA" id="ARBA00006991"/>
    </source>
</evidence>
<evidence type="ECO:0000256" key="7">
    <source>
        <dbReference type="ARBA" id="ARBA00023015"/>
    </source>
</evidence>
<feature type="domain" description="C2H2-type" evidence="12">
    <location>
        <begin position="115"/>
        <end position="142"/>
    </location>
</feature>
<sequence>MEEENLVVCGISKPNKPIEFTLADYSHTEMKEFVSCKEEILISRDLHKLKKRTPADLNTCTVQFLTDPDIYSPTEDTKTEYAPGNLEEYVYFRARPLRLNPTISLTESREKKQELKCPECGKCFIRTSDLAAHRMIHTEEQMYCSTDPLGLMPCISSTESSKKKTPFRCNERGKSLIRHKRIHTGERPFMCPECGKCFTRTTTLATHKRIHTGEKPFKCNECGKCFSDVSNLTAHKWIHTEEKPKKCNECGKCFTSNRYLARHKMIHTGENCSGSNVMIL</sequence>
<dbReference type="GO" id="GO:0008270">
    <property type="term" value="F:zinc ion binding"/>
    <property type="evidence" value="ECO:0007669"/>
    <property type="project" value="UniProtKB-KW"/>
</dbReference>
<evidence type="ECO:0000313" key="13">
    <source>
        <dbReference type="Ensembl" id="ENSLLEP00000020671.1"/>
    </source>
</evidence>
<evidence type="ECO:0000259" key="12">
    <source>
        <dbReference type="PROSITE" id="PS50157"/>
    </source>
</evidence>
<dbReference type="InterPro" id="IPR036236">
    <property type="entry name" value="Znf_C2H2_sf"/>
</dbReference>
<keyword evidence="8" id="KW-0238">DNA-binding</keyword>
<protein>
    <recommendedName>
        <fullName evidence="12">C2H2-type domain-containing protein</fullName>
    </recommendedName>
</protein>
<evidence type="ECO:0000256" key="6">
    <source>
        <dbReference type="ARBA" id="ARBA00022833"/>
    </source>
</evidence>
<dbReference type="AlphaFoldDB" id="A0A8C5N133"/>
<feature type="domain" description="C2H2-type" evidence="12">
    <location>
        <begin position="189"/>
        <end position="216"/>
    </location>
</feature>
<keyword evidence="3" id="KW-0479">Metal-binding</keyword>
<dbReference type="FunFam" id="3.30.160.60:FF:002090">
    <property type="entry name" value="Zinc finger protein 473"/>
    <property type="match status" value="1"/>
</dbReference>
<keyword evidence="10" id="KW-0539">Nucleus</keyword>
<evidence type="ECO:0000256" key="8">
    <source>
        <dbReference type="ARBA" id="ARBA00023125"/>
    </source>
</evidence>
<dbReference type="SUPFAM" id="SSF57667">
    <property type="entry name" value="beta-beta-alpha zinc fingers"/>
    <property type="match status" value="3"/>
</dbReference>
<dbReference type="PROSITE" id="PS50157">
    <property type="entry name" value="ZINC_FINGER_C2H2_2"/>
    <property type="match status" value="4"/>
</dbReference>
<keyword evidence="9" id="KW-0804">Transcription</keyword>
<evidence type="ECO:0000256" key="4">
    <source>
        <dbReference type="ARBA" id="ARBA00022737"/>
    </source>
</evidence>
<dbReference type="GeneTree" id="ENSGT01150000286941"/>
<evidence type="ECO:0000256" key="5">
    <source>
        <dbReference type="ARBA" id="ARBA00022771"/>
    </source>
</evidence>
<proteinExistence type="inferred from homology"/>